<sequence>NLFINFIFNEFKILINHSFSNIIIFLRLILFIFFNNFLGLFSIYFYRFQSHKILLFRITNYLGYFHSSLAPRIEFRQLNTLIPSLWPMADSIYGSTFFIAIGLHGIHVIIGTSFLSICLIRLYNIHFPSYHHFWI</sequence>
<evidence type="ECO:0000256" key="8">
    <source>
        <dbReference type="RuleBase" id="RU003375"/>
    </source>
</evidence>
<keyword evidence="12" id="KW-1185">Reference proteome</keyword>
<keyword evidence="7 9" id="KW-0472">Membrane</keyword>
<evidence type="ECO:0000256" key="2">
    <source>
        <dbReference type="ARBA" id="ARBA00010581"/>
    </source>
</evidence>
<dbReference type="GO" id="GO:0004129">
    <property type="term" value="F:cytochrome-c oxidase activity"/>
    <property type="evidence" value="ECO:0007669"/>
    <property type="project" value="InterPro"/>
</dbReference>
<dbReference type="GO" id="GO:0016020">
    <property type="term" value="C:membrane"/>
    <property type="evidence" value="ECO:0007669"/>
    <property type="project" value="UniProtKB-SubCell"/>
</dbReference>
<accession>A0A836FCG6</accession>
<feature type="non-terminal residue" evidence="11">
    <location>
        <position position="1"/>
    </location>
</feature>
<organism evidence="11 12">
    <name type="scientific">Acromyrmex heyeri</name>
    <dbReference type="NCBI Taxonomy" id="230685"/>
    <lineage>
        <taxon>Eukaryota</taxon>
        <taxon>Metazoa</taxon>
        <taxon>Ecdysozoa</taxon>
        <taxon>Arthropoda</taxon>
        <taxon>Hexapoda</taxon>
        <taxon>Insecta</taxon>
        <taxon>Pterygota</taxon>
        <taxon>Neoptera</taxon>
        <taxon>Endopterygota</taxon>
        <taxon>Hymenoptera</taxon>
        <taxon>Apocrita</taxon>
        <taxon>Aculeata</taxon>
        <taxon>Formicoidea</taxon>
        <taxon>Formicidae</taxon>
        <taxon>Myrmicinae</taxon>
        <taxon>Acromyrmex</taxon>
    </lineage>
</organism>
<name>A0A836FCG6_9HYME</name>
<dbReference type="InterPro" id="IPR013833">
    <property type="entry name" value="Cyt_c_oxidase_su3_a-hlx"/>
</dbReference>
<keyword evidence="8" id="KW-0496">Mitochondrion</keyword>
<evidence type="ECO:0000256" key="1">
    <source>
        <dbReference type="ARBA" id="ARBA00004141"/>
    </source>
</evidence>
<dbReference type="GO" id="GO:0005739">
    <property type="term" value="C:mitochondrion"/>
    <property type="evidence" value="ECO:0007669"/>
    <property type="project" value="TreeGrafter"/>
</dbReference>
<dbReference type="SUPFAM" id="SSF81452">
    <property type="entry name" value="Cytochrome c oxidase subunit III-like"/>
    <property type="match status" value="1"/>
</dbReference>
<reference evidence="11 12" key="1">
    <citation type="submission" date="2020-02" db="EMBL/GenBank/DDBJ databases">
        <title>Relaxed selection underlies rapid genomic changes in the transitions from sociality to social parasitism in ants.</title>
        <authorList>
            <person name="Bi X."/>
        </authorList>
    </citation>
    <scope>NUCLEOTIDE SEQUENCE [LARGE SCALE GENOMIC DNA]</scope>
    <source>
        <strain evidence="11">BGI-DK2014b</strain>
        <tissue evidence="11">Whole body</tissue>
    </source>
</reference>
<dbReference type="PROSITE" id="PS50253">
    <property type="entry name" value="COX3"/>
    <property type="match status" value="1"/>
</dbReference>
<comment type="caution">
    <text evidence="11">The sequence shown here is derived from an EMBL/GenBank/DDBJ whole genome shotgun (WGS) entry which is preliminary data.</text>
</comment>
<evidence type="ECO:0000259" key="10">
    <source>
        <dbReference type="PROSITE" id="PS50253"/>
    </source>
</evidence>
<proteinExistence type="inferred from homology"/>
<feature type="transmembrane region" description="Helical" evidence="9">
    <location>
        <begin position="93"/>
        <end position="120"/>
    </location>
</feature>
<dbReference type="GO" id="GO:0006123">
    <property type="term" value="P:mitochondrial electron transport, cytochrome c to oxygen"/>
    <property type="evidence" value="ECO:0007669"/>
    <property type="project" value="TreeGrafter"/>
</dbReference>
<dbReference type="InterPro" id="IPR024791">
    <property type="entry name" value="Cyt_c/ubiquinol_Oxase_su3"/>
</dbReference>
<evidence type="ECO:0000256" key="7">
    <source>
        <dbReference type="ARBA" id="ARBA00023136"/>
    </source>
</evidence>
<comment type="similarity">
    <text evidence="2 8">Belongs to the cytochrome c oxidase subunit 3 family.</text>
</comment>
<evidence type="ECO:0000256" key="9">
    <source>
        <dbReference type="SAM" id="Phobius"/>
    </source>
</evidence>
<comment type="subcellular location">
    <subcellularLocation>
        <location evidence="1">Membrane</location>
        <topology evidence="1">Multi-pass membrane protein</topology>
    </subcellularLocation>
</comment>
<feature type="non-terminal residue" evidence="11">
    <location>
        <position position="135"/>
    </location>
</feature>
<evidence type="ECO:0000313" key="12">
    <source>
        <dbReference type="Proteomes" id="UP000670152"/>
    </source>
</evidence>
<evidence type="ECO:0000256" key="3">
    <source>
        <dbReference type="ARBA" id="ARBA00015944"/>
    </source>
</evidence>
<evidence type="ECO:0000256" key="5">
    <source>
        <dbReference type="ARBA" id="ARBA00022967"/>
    </source>
</evidence>
<dbReference type="Gene3D" id="1.20.120.80">
    <property type="entry name" value="Cytochrome c oxidase, subunit III, four-helix bundle"/>
    <property type="match status" value="1"/>
</dbReference>
<dbReference type="InterPro" id="IPR000298">
    <property type="entry name" value="Cyt_c_oxidase-like_su3"/>
</dbReference>
<dbReference type="PANTHER" id="PTHR11403:SF7">
    <property type="entry name" value="CYTOCHROME C OXIDASE SUBUNIT 3"/>
    <property type="match status" value="1"/>
</dbReference>
<dbReference type="OrthoDB" id="7692377at2759"/>
<keyword evidence="4 8" id="KW-0812">Transmembrane</keyword>
<keyword evidence="6 9" id="KW-1133">Transmembrane helix</keyword>
<feature type="domain" description="Heme-copper oxidase subunit III family profile" evidence="10">
    <location>
        <begin position="1"/>
        <end position="135"/>
    </location>
</feature>
<keyword evidence="5" id="KW-1278">Translocase</keyword>
<dbReference type="AlphaFoldDB" id="A0A836FCG6"/>
<dbReference type="Pfam" id="PF00510">
    <property type="entry name" value="COX3"/>
    <property type="match status" value="1"/>
</dbReference>
<dbReference type="EMBL" id="JAANIB010009340">
    <property type="protein sequence ID" value="KAG5322088.1"/>
    <property type="molecule type" value="Genomic_DNA"/>
</dbReference>
<protein>
    <recommendedName>
        <fullName evidence="3 8">Cytochrome c oxidase subunit 3</fullName>
    </recommendedName>
</protein>
<dbReference type="PANTHER" id="PTHR11403">
    <property type="entry name" value="CYTOCHROME C OXIDASE SUBUNIT III"/>
    <property type="match status" value="1"/>
</dbReference>
<feature type="transmembrane region" description="Helical" evidence="9">
    <location>
        <begin position="22"/>
        <end position="46"/>
    </location>
</feature>
<dbReference type="InterPro" id="IPR035973">
    <property type="entry name" value="Cyt_c_oxidase_su3-like_sf"/>
</dbReference>
<dbReference type="Proteomes" id="UP000670152">
    <property type="component" value="Unassembled WGS sequence"/>
</dbReference>
<evidence type="ECO:0000256" key="6">
    <source>
        <dbReference type="ARBA" id="ARBA00022989"/>
    </source>
</evidence>
<feature type="transmembrane region" description="Helical" evidence="9">
    <location>
        <begin position="53"/>
        <end position="73"/>
    </location>
</feature>
<comment type="function">
    <text evidence="8">Component of the cytochrome c oxidase, the last enzyme in the mitochondrial electron transport chain which drives oxidative phosphorylation. The respiratory chain contains 3 multisubunit complexes succinate dehydrogenase (complex II, CII), ubiquinol-cytochrome c oxidoreductase (cytochrome b-c1 complex, complex III, CIII) and cytochrome c oxidase (complex IV, CIV), that cooperate to transfer electrons derived from NADH and succinate to molecular oxygen, creating an electrochemical gradient over the inner membrane that drives transmembrane transport and the ATP synthase. Cytochrome c oxidase is the component of the respiratory chain that catalyzes the reduction of oxygen to water. Electrons originating from reduced cytochrome c in the intermembrane space (IMS) are transferred via the dinuclear copper A center (CU(A)) of subunit 2 and heme A of subunit 1 to the active site in subunit 1, a binuclear center (BNC) formed by heme A3 and copper B (CU(B)). The BNC reduces molecular oxygen to 2 water molecules using 4 electrons from cytochrome c in the IMS and 4 protons from the mitochondrial matrix.</text>
</comment>
<evidence type="ECO:0000313" key="11">
    <source>
        <dbReference type="EMBL" id="KAG5322088.1"/>
    </source>
</evidence>
<evidence type="ECO:0000256" key="4">
    <source>
        <dbReference type="ARBA" id="ARBA00022692"/>
    </source>
</evidence>
<gene>
    <name evidence="11" type="primary">Coiii_0</name>
    <name evidence="11" type="ORF">G6Z77_0009808</name>
</gene>